<evidence type="ECO:0000313" key="1">
    <source>
        <dbReference type="EMBL" id="SCG34064.1"/>
    </source>
</evidence>
<dbReference type="AlphaFoldDB" id="A0A1C5GJS0"/>
<keyword evidence="2" id="KW-1185">Reference proteome</keyword>
<evidence type="ECO:0000313" key="2">
    <source>
        <dbReference type="Proteomes" id="UP000199360"/>
    </source>
</evidence>
<protein>
    <submittedName>
        <fullName evidence="1">Coenzyme PQQ synthesis protein D (PqqD)</fullName>
    </submittedName>
</protein>
<reference evidence="2" key="1">
    <citation type="submission" date="2016-06" db="EMBL/GenBank/DDBJ databases">
        <authorList>
            <person name="Varghese N."/>
            <person name="Submissions Spin"/>
        </authorList>
    </citation>
    <scope>NUCLEOTIDE SEQUENCE [LARGE SCALE GENOMIC DNA]</scope>
    <source>
        <strain evidence="2">DSM 45647</strain>
    </source>
</reference>
<organism evidence="1 2">
    <name type="scientific">Micromonospora humi</name>
    <dbReference type="NCBI Taxonomy" id="745366"/>
    <lineage>
        <taxon>Bacteria</taxon>
        <taxon>Bacillati</taxon>
        <taxon>Actinomycetota</taxon>
        <taxon>Actinomycetes</taxon>
        <taxon>Micromonosporales</taxon>
        <taxon>Micromonosporaceae</taxon>
        <taxon>Micromonospora</taxon>
    </lineage>
</organism>
<dbReference type="Pfam" id="PF05402">
    <property type="entry name" value="PqqD"/>
    <property type="match status" value="1"/>
</dbReference>
<dbReference type="EMBL" id="FMDM01000001">
    <property type="protein sequence ID" value="SCG34064.1"/>
    <property type="molecule type" value="Genomic_DNA"/>
</dbReference>
<sequence length="93" mass="10335">MTSDPSVVYRIPGDRVAWRTSGDETVLLDLGRSVYFALDRWATVLWPYLVAGATAAQLSDVLTRRATVERERAVADVRSFLADLEAADLIEHV</sequence>
<dbReference type="STRING" id="745366.GA0070213_101139"/>
<gene>
    <name evidence="1" type="ORF">GA0070213_101139</name>
</gene>
<dbReference type="RefSeq" id="WP_175441160.1">
    <property type="nucleotide sequence ID" value="NZ_FMDM01000001.1"/>
</dbReference>
<dbReference type="Proteomes" id="UP000199360">
    <property type="component" value="Unassembled WGS sequence"/>
</dbReference>
<dbReference type="InterPro" id="IPR041881">
    <property type="entry name" value="PqqD_sf"/>
</dbReference>
<dbReference type="Gene3D" id="1.10.10.1150">
    <property type="entry name" value="Coenzyme PQQ synthesis protein D (PqqD)"/>
    <property type="match status" value="1"/>
</dbReference>
<proteinExistence type="predicted"/>
<name>A0A1C5GJS0_9ACTN</name>
<dbReference type="InterPro" id="IPR008792">
    <property type="entry name" value="PQQD"/>
</dbReference>
<accession>A0A1C5GJS0</accession>